<proteinExistence type="inferred from homology"/>
<dbReference type="Proteomes" id="UP000789572">
    <property type="component" value="Unassembled WGS sequence"/>
</dbReference>
<evidence type="ECO:0000256" key="2">
    <source>
        <dbReference type="ARBA" id="ARBA00022737"/>
    </source>
</evidence>
<comment type="caution">
    <text evidence="10">The sequence shown here is derived from an EMBL/GenBank/DDBJ whole genome shotgun (WGS) entry which is preliminary data.</text>
</comment>
<dbReference type="InterPro" id="IPR036410">
    <property type="entry name" value="HSP_DnaJ_Cys-rich_dom_sf"/>
</dbReference>
<keyword evidence="1 7" id="KW-0479">Metal-binding</keyword>
<dbReference type="InterPro" id="IPR001305">
    <property type="entry name" value="HSP_DnaJ_Cys-rich_dom"/>
</dbReference>
<dbReference type="Pfam" id="PF00684">
    <property type="entry name" value="DnaJ_CXXCXGXG"/>
    <property type="match status" value="1"/>
</dbReference>
<feature type="domain" description="CR-type" evidence="9">
    <location>
        <begin position="184"/>
        <end position="265"/>
    </location>
</feature>
<dbReference type="InterPro" id="IPR012724">
    <property type="entry name" value="DnaJ"/>
</dbReference>
<dbReference type="PANTHER" id="PTHR43096">
    <property type="entry name" value="DNAJ HOMOLOG 1, MITOCHONDRIAL-RELATED"/>
    <property type="match status" value="1"/>
</dbReference>
<dbReference type="GO" id="GO:0031072">
    <property type="term" value="F:heat shock protein binding"/>
    <property type="evidence" value="ECO:0007669"/>
    <property type="project" value="InterPro"/>
</dbReference>
<dbReference type="AlphaFoldDB" id="A0A9N8ZKK9"/>
<dbReference type="OrthoDB" id="10256793at2759"/>
<dbReference type="Gene3D" id="1.10.287.110">
    <property type="entry name" value="DnaJ domain"/>
    <property type="match status" value="1"/>
</dbReference>
<dbReference type="CDD" id="cd10719">
    <property type="entry name" value="DnaJ_zf"/>
    <property type="match status" value="1"/>
</dbReference>
<evidence type="ECO:0000313" key="10">
    <source>
        <dbReference type="EMBL" id="CAG8499257.1"/>
    </source>
</evidence>
<dbReference type="CDD" id="cd10747">
    <property type="entry name" value="DnaJ_C"/>
    <property type="match status" value="1"/>
</dbReference>
<dbReference type="SUPFAM" id="SSF49493">
    <property type="entry name" value="HSP40/DnaJ peptide-binding domain"/>
    <property type="match status" value="2"/>
</dbReference>
<dbReference type="SUPFAM" id="SSF46565">
    <property type="entry name" value="Chaperone J-domain"/>
    <property type="match status" value="1"/>
</dbReference>
<dbReference type="GO" id="GO:0051082">
    <property type="term" value="F:unfolded protein binding"/>
    <property type="evidence" value="ECO:0007669"/>
    <property type="project" value="InterPro"/>
</dbReference>
<dbReference type="Pfam" id="PF01556">
    <property type="entry name" value="DnaJ_C"/>
    <property type="match status" value="1"/>
</dbReference>
<name>A0A9N8ZKK9_9GLOM</name>
<evidence type="ECO:0000256" key="6">
    <source>
        <dbReference type="ARBA" id="ARBA00072890"/>
    </source>
</evidence>
<keyword evidence="11" id="KW-1185">Reference proteome</keyword>
<dbReference type="Pfam" id="PF00226">
    <property type="entry name" value="DnaJ"/>
    <property type="match status" value="1"/>
</dbReference>
<dbReference type="EMBL" id="CAJVPJ010000233">
    <property type="protein sequence ID" value="CAG8499257.1"/>
    <property type="molecule type" value="Genomic_DNA"/>
</dbReference>
<dbReference type="InterPro" id="IPR001623">
    <property type="entry name" value="DnaJ_domain"/>
</dbReference>
<keyword evidence="5" id="KW-0143">Chaperone</keyword>
<feature type="zinc finger region" description="CR-type" evidence="7">
    <location>
        <begin position="184"/>
        <end position="265"/>
    </location>
</feature>
<dbReference type="InterPro" id="IPR036869">
    <property type="entry name" value="J_dom_sf"/>
</dbReference>
<dbReference type="PROSITE" id="PS51188">
    <property type="entry name" value="ZF_CR"/>
    <property type="match status" value="1"/>
</dbReference>
<evidence type="ECO:0000259" key="8">
    <source>
        <dbReference type="PROSITE" id="PS50076"/>
    </source>
</evidence>
<dbReference type="GO" id="GO:0005737">
    <property type="term" value="C:cytoplasm"/>
    <property type="evidence" value="ECO:0007669"/>
    <property type="project" value="TreeGrafter"/>
</dbReference>
<protein>
    <recommendedName>
        <fullName evidence="6">DnaJ homolog 1, mitochondrial</fullName>
    </recommendedName>
</protein>
<dbReference type="GO" id="GO:0042026">
    <property type="term" value="P:protein refolding"/>
    <property type="evidence" value="ECO:0007669"/>
    <property type="project" value="TreeGrafter"/>
</dbReference>
<dbReference type="GO" id="GO:0005524">
    <property type="term" value="F:ATP binding"/>
    <property type="evidence" value="ECO:0007669"/>
    <property type="project" value="InterPro"/>
</dbReference>
<gene>
    <name evidence="10" type="ORF">POCULU_LOCUS2485</name>
</gene>
<evidence type="ECO:0000256" key="7">
    <source>
        <dbReference type="PROSITE-ProRule" id="PRU00546"/>
    </source>
</evidence>
<evidence type="ECO:0000259" key="9">
    <source>
        <dbReference type="PROSITE" id="PS51188"/>
    </source>
</evidence>
<dbReference type="GO" id="GO:0008270">
    <property type="term" value="F:zinc ion binding"/>
    <property type="evidence" value="ECO:0007669"/>
    <property type="project" value="UniProtKB-KW"/>
</dbReference>
<evidence type="ECO:0000256" key="4">
    <source>
        <dbReference type="ARBA" id="ARBA00022833"/>
    </source>
</evidence>
<evidence type="ECO:0000256" key="5">
    <source>
        <dbReference type="ARBA" id="ARBA00023186"/>
    </source>
</evidence>
<organism evidence="10 11">
    <name type="scientific">Paraglomus occultum</name>
    <dbReference type="NCBI Taxonomy" id="144539"/>
    <lineage>
        <taxon>Eukaryota</taxon>
        <taxon>Fungi</taxon>
        <taxon>Fungi incertae sedis</taxon>
        <taxon>Mucoromycota</taxon>
        <taxon>Glomeromycotina</taxon>
        <taxon>Glomeromycetes</taxon>
        <taxon>Paraglomerales</taxon>
        <taxon>Paraglomeraceae</taxon>
        <taxon>Paraglomus</taxon>
    </lineage>
</organism>
<sequence length="408" mass="44338">MSYDDPHGLPALDYNTTLVPKSHCSTFFSFNLHFDQPTGPSRNLTTIELCTISSAYAQTVKPNLLLACSDPFMDQLAKKYHPDTNKSPDAKEKFVQIQEAYGVLSDEEKRAQYDQFGSSFTGDGPTGAGGFPGANFGNFAGFGPEDFMNQFFGATGNTFNRGAFARGDDIETVITVPFMEAVKGGRREITIEHVALCTNCKGFGTKNAQKPEKCSTCGGTGLQWTAVASGFHMQSTCKDCRGKGRRIRPDNKCLVCNGLGRVREKKSIFVDIPAGVDDGMSIKIAREGDVPLDVDGPPGNLYVRIQIRPSSIFKRQGSTILVDAEVPFHTAILGGYIRIPTVDGDVEVKVPSGTQPGQQAVLKGRGVRKVNTQSRGDQIVAFKVTVPKKLTPKQRQLIEEYAKTSSDT</sequence>
<dbReference type="CDD" id="cd06257">
    <property type="entry name" value="DnaJ"/>
    <property type="match status" value="1"/>
</dbReference>
<dbReference type="SMART" id="SM00271">
    <property type="entry name" value="DnaJ"/>
    <property type="match status" value="1"/>
</dbReference>
<keyword evidence="2" id="KW-0677">Repeat</keyword>
<dbReference type="Gene3D" id="2.60.260.20">
    <property type="entry name" value="Urease metallochaperone UreE, N-terminal domain"/>
    <property type="match status" value="2"/>
</dbReference>
<dbReference type="FunFam" id="2.10.230.10:FF:000001">
    <property type="entry name" value="DnaJ subfamily A member 2"/>
    <property type="match status" value="1"/>
</dbReference>
<evidence type="ECO:0000256" key="3">
    <source>
        <dbReference type="ARBA" id="ARBA00022771"/>
    </source>
</evidence>
<keyword evidence="4 7" id="KW-0862">Zinc</keyword>
<dbReference type="FunFam" id="2.60.260.20:FF:000005">
    <property type="entry name" value="Chaperone protein dnaJ 1, mitochondrial"/>
    <property type="match status" value="1"/>
</dbReference>
<dbReference type="InterPro" id="IPR002939">
    <property type="entry name" value="DnaJ_C"/>
</dbReference>
<feature type="domain" description="J" evidence="8">
    <location>
        <begin position="33"/>
        <end position="117"/>
    </location>
</feature>
<accession>A0A9N8ZKK9</accession>
<keyword evidence="3 7" id="KW-0863">Zinc-finger</keyword>
<dbReference type="PRINTS" id="PR00625">
    <property type="entry name" value="JDOMAIN"/>
</dbReference>
<evidence type="ECO:0000256" key="1">
    <source>
        <dbReference type="ARBA" id="ARBA00022723"/>
    </source>
</evidence>
<dbReference type="InterPro" id="IPR008971">
    <property type="entry name" value="HSP40/DnaJ_pept-bd"/>
</dbReference>
<reference evidence="10" key="1">
    <citation type="submission" date="2021-06" db="EMBL/GenBank/DDBJ databases">
        <authorList>
            <person name="Kallberg Y."/>
            <person name="Tangrot J."/>
            <person name="Rosling A."/>
        </authorList>
    </citation>
    <scope>NUCLEOTIDE SEQUENCE</scope>
    <source>
        <strain evidence="10">IA702</strain>
    </source>
</reference>
<dbReference type="GO" id="GO:0009408">
    <property type="term" value="P:response to heat"/>
    <property type="evidence" value="ECO:0007669"/>
    <property type="project" value="InterPro"/>
</dbReference>
<evidence type="ECO:0000313" key="11">
    <source>
        <dbReference type="Proteomes" id="UP000789572"/>
    </source>
</evidence>
<dbReference type="PROSITE" id="PS50076">
    <property type="entry name" value="DNAJ_2"/>
    <property type="match status" value="1"/>
</dbReference>
<dbReference type="PANTHER" id="PTHR43096:SF52">
    <property type="entry name" value="DNAJ HOMOLOG 1, MITOCHONDRIAL-RELATED"/>
    <property type="match status" value="1"/>
</dbReference>
<dbReference type="Gene3D" id="2.10.230.10">
    <property type="entry name" value="Heat shock protein DnaJ, cysteine-rich domain"/>
    <property type="match status" value="1"/>
</dbReference>
<dbReference type="SUPFAM" id="SSF57938">
    <property type="entry name" value="DnaJ/Hsp40 cysteine-rich domain"/>
    <property type="match status" value="1"/>
</dbReference>
<dbReference type="HAMAP" id="MF_01152">
    <property type="entry name" value="DnaJ"/>
    <property type="match status" value="1"/>
</dbReference>